<dbReference type="InterPro" id="IPR048020">
    <property type="entry name" value="Transpos_IS3"/>
</dbReference>
<protein>
    <submittedName>
        <fullName evidence="4">IS3 family transposase</fullName>
    </submittedName>
</protein>
<evidence type="ECO:0000259" key="3">
    <source>
        <dbReference type="PROSITE" id="PS50994"/>
    </source>
</evidence>
<evidence type="ECO:0000313" key="5">
    <source>
        <dbReference type="Proteomes" id="UP000220914"/>
    </source>
</evidence>
<dbReference type="GO" id="GO:0003677">
    <property type="term" value="F:DNA binding"/>
    <property type="evidence" value="ECO:0007669"/>
    <property type="project" value="InterPro"/>
</dbReference>
<dbReference type="Gene3D" id="3.30.420.10">
    <property type="entry name" value="Ribonuclease H-like superfamily/Ribonuclease H"/>
    <property type="match status" value="1"/>
</dbReference>
<comment type="function">
    <text evidence="1">Involved in the transposition of the insertion sequence.</text>
</comment>
<gene>
    <name evidence="4" type="ORF">CQY20_33765</name>
</gene>
<dbReference type="InterPro" id="IPR012337">
    <property type="entry name" value="RNaseH-like_sf"/>
</dbReference>
<dbReference type="PANTHER" id="PTHR46889:SF5">
    <property type="entry name" value="INTEGRASE PROTEIN"/>
    <property type="match status" value="1"/>
</dbReference>
<dbReference type="Pfam" id="PF00665">
    <property type="entry name" value="rve"/>
    <property type="match status" value="1"/>
</dbReference>
<sequence length="423" mass="47558">MAKRYDEEFKVRAVRLVSDHAEEYATRTGCISAVAKRLGVSYESLRRWVNQTEVDAGRRDGVSTDMARENRELKRKNRELEETIEILKAATKFLRAGERPATPLICAFIAEHRARFGVAPICRVLSEHGCQIAPRTFYAWLSRPPSARTLWDTVVTEVLAGFYEPDEQGRRKPESLYGATKMWAHLQRQGIDVARCTVERLMRANGWRGVTRRKKVRTTIADPAAARAADLVKRQFRVPAPNVLLVADFTYVRLSGGAFVYTAFAIDAHAGRIVGWTCSASKEDRFVRHAIRHAAQLRIDEGNPLLGNTIHHSDAGSQYTSVRFGETLALSGLVASIGTVGDAFDNALAETTIGLYKTEAIRDDSPFRRGPLHRLTDVELLTAEWVHWYNTDRLMHRLGRIPPIEYENVHYATNAAHSEAAHP</sequence>
<dbReference type="GO" id="GO:0015074">
    <property type="term" value="P:DNA integration"/>
    <property type="evidence" value="ECO:0007669"/>
    <property type="project" value="InterPro"/>
</dbReference>
<dbReference type="InterPro" id="IPR001584">
    <property type="entry name" value="Integrase_cat-core"/>
</dbReference>
<dbReference type="Proteomes" id="UP000220914">
    <property type="component" value="Unassembled WGS sequence"/>
</dbReference>
<evidence type="ECO:0000256" key="1">
    <source>
        <dbReference type="ARBA" id="ARBA00002286"/>
    </source>
</evidence>
<dbReference type="AlphaFoldDB" id="A0A2A7MMY2"/>
<keyword evidence="2" id="KW-0175">Coiled coil</keyword>
<dbReference type="InterPro" id="IPR025948">
    <property type="entry name" value="HTH-like_dom"/>
</dbReference>
<dbReference type="SUPFAM" id="SSF53098">
    <property type="entry name" value="Ribonuclease H-like"/>
    <property type="match status" value="1"/>
</dbReference>
<comment type="caution">
    <text evidence="4">The sequence shown here is derived from an EMBL/GenBank/DDBJ whole genome shotgun (WGS) entry which is preliminary data.</text>
</comment>
<dbReference type="InterPro" id="IPR036388">
    <property type="entry name" value="WH-like_DNA-bd_sf"/>
</dbReference>
<keyword evidence="5" id="KW-1185">Reference proteome</keyword>
<evidence type="ECO:0000313" key="4">
    <source>
        <dbReference type="EMBL" id="PEG32900.1"/>
    </source>
</evidence>
<dbReference type="EMBL" id="PDCP01000206">
    <property type="protein sequence ID" value="PEG32900.1"/>
    <property type="molecule type" value="Genomic_DNA"/>
</dbReference>
<dbReference type="PANTHER" id="PTHR46889">
    <property type="entry name" value="TRANSPOSASE INSF FOR INSERTION SEQUENCE IS3B-RELATED"/>
    <property type="match status" value="1"/>
</dbReference>
<dbReference type="PROSITE" id="PS50994">
    <property type="entry name" value="INTEGRASE"/>
    <property type="match status" value="1"/>
</dbReference>
<dbReference type="GO" id="GO:0004803">
    <property type="term" value="F:transposase activity"/>
    <property type="evidence" value="ECO:0007669"/>
    <property type="project" value="InterPro"/>
</dbReference>
<evidence type="ECO:0000256" key="2">
    <source>
        <dbReference type="SAM" id="Coils"/>
    </source>
</evidence>
<feature type="coiled-coil region" evidence="2">
    <location>
        <begin position="63"/>
        <end position="90"/>
    </location>
</feature>
<name>A0A2A7MMY2_MYCAG</name>
<reference evidence="4 5" key="1">
    <citation type="submission" date="2017-10" db="EMBL/GenBank/DDBJ databases">
        <title>The new phylogeny of genus Mycobacterium.</title>
        <authorList>
            <person name="Tortoli E."/>
            <person name="Trovato A."/>
            <person name="Cirillo D.M."/>
        </authorList>
    </citation>
    <scope>NUCLEOTIDE SEQUENCE [LARGE SCALE GENOMIC DNA]</scope>
    <source>
        <strain evidence="4 5">CCUG37673</strain>
    </source>
</reference>
<dbReference type="InterPro" id="IPR002514">
    <property type="entry name" value="Transposase_8"/>
</dbReference>
<proteinExistence type="predicted"/>
<dbReference type="NCBIfam" id="NF033516">
    <property type="entry name" value="transpos_IS3"/>
    <property type="match status" value="1"/>
</dbReference>
<dbReference type="Gene3D" id="1.10.10.10">
    <property type="entry name" value="Winged helix-like DNA-binding domain superfamily/Winged helix DNA-binding domain"/>
    <property type="match status" value="1"/>
</dbReference>
<dbReference type="InterPro" id="IPR036397">
    <property type="entry name" value="RNaseH_sf"/>
</dbReference>
<organism evidence="4 5">
    <name type="scientific">Mycolicibacterium agri</name>
    <name type="common">Mycobacterium agri</name>
    <dbReference type="NCBI Taxonomy" id="36811"/>
    <lineage>
        <taxon>Bacteria</taxon>
        <taxon>Bacillati</taxon>
        <taxon>Actinomycetota</taxon>
        <taxon>Actinomycetes</taxon>
        <taxon>Mycobacteriales</taxon>
        <taxon>Mycobacteriaceae</taxon>
        <taxon>Mycolicibacterium</taxon>
    </lineage>
</organism>
<dbReference type="RefSeq" id="WP_097945737.1">
    <property type="nucleotide sequence ID" value="NZ_PDCP01000206.1"/>
</dbReference>
<dbReference type="InterPro" id="IPR050900">
    <property type="entry name" value="Transposase_IS3/IS150/IS904"/>
</dbReference>
<dbReference type="GO" id="GO:0006313">
    <property type="term" value="P:DNA transposition"/>
    <property type="evidence" value="ECO:0007669"/>
    <property type="project" value="InterPro"/>
</dbReference>
<dbReference type="Pfam" id="PF01527">
    <property type="entry name" value="HTH_Tnp_1"/>
    <property type="match status" value="1"/>
</dbReference>
<dbReference type="InterPro" id="IPR009057">
    <property type="entry name" value="Homeodomain-like_sf"/>
</dbReference>
<accession>A0A2A7MMY2</accession>
<feature type="domain" description="Integrase catalytic" evidence="3">
    <location>
        <begin position="237"/>
        <end position="411"/>
    </location>
</feature>
<dbReference type="Pfam" id="PF13276">
    <property type="entry name" value="HTH_21"/>
    <property type="match status" value="1"/>
</dbReference>
<dbReference type="SUPFAM" id="SSF46689">
    <property type="entry name" value="Homeodomain-like"/>
    <property type="match status" value="1"/>
</dbReference>
<dbReference type="OrthoDB" id="4281720at2"/>